<organism evidence="1 2">
    <name type="scientific">Mesorhabditis belari</name>
    <dbReference type="NCBI Taxonomy" id="2138241"/>
    <lineage>
        <taxon>Eukaryota</taxon>
        <taxon>Metazoa</taxon>
        <taxon>Ecdysozoa</taxon>
        <taxon>Nematoda</taxon>
        <taxon>Chromadorea</taxon>
        <taxon>Rhabditida</taxon>
        <taxon>Rhabditina</taxon>
        <taxon>Rhabditomorpha</taxon>
        <taxon>Rhabditoidea</taxon>
        <taxon>Rhabditidae</taxon>
        <taxon>Mesorhabditinae</taxon>
        <taxon>Mesorhabditis</taxon>
    </lineage>
</organism>
<sequence>MVQQCTFLECEQRDRSFEADSVCHDDLCNRVPGKAIETELLKVSDPNEDPVADFTCYVGIQVGSMTLAGAVSSCSQAGATGSCASASTFLGQYQATLYFCTTHAICNAFVTPSPP</sequence>
<evidence type="ECO:0000313" key="2">
    <source>
        <dbReference type="WBParaSite" id="MBELARI_LOCUS9694"/>
    </source>
</evidence>
<protein>
    <submittedName>
        <fullName evidence="2">Uncharacterized protein</fullName>
    </submittedName>
</protein>
<dbReference type="AlphaFoldDB" id="A0AAF3JC45"/>
<keyword evidence="1" id="KW-1185">Reference proteome</keyword>
<proteinExistence type="predicted"/>
<accession>A0AAF3JC45</accession>
<reference evidence="2" key="1">
    <citation type="submission" date="2024-02" db="UniProtKB">
        <authorList>
            <consortium name="WormBaseParasite"/>
        </authorList>
    </citation>
    <scope>IDENTIFICATION</scope>
</reference>
<dbReference type="WBParaSite" id="MBELARI_LOCUS9694">
    <property type="protein sequence ID" value="MBELARI_LOCUS9694"/>
    <property type="gene ID" value="MBELARI_LOCUS9694"/>
</dbReference>
<evidence type="ECO:0000313" key="1">
    <source>
        <dbReference type="Proteomes" id="UP000887575"/>
    </source>
</evidence>
<dbReference type="Proteomes" id="UP000887575">
    <property type="component" value="Unassembled WGS sequence"/>
</dbReference>
<name>A0AAF3JC45_9BILA</name>